<organism evidence="9 10">
    <name type="scientific">Mucilaginibacter lappiensis</name>
    <dbReference type="NCBI Taxonomy" id="354630"/>
    <lineage>
        <taxon>Bacteria</taxon>
        <taxon>Pseudomonadati</taxon>
        <taxon>Bacteroidota</taxon>
        <taxon>Sphingobacteriia</taxon>
        <taxon>Sphingobacteriales</taxon>
        <taxon>Sphingobacteriaceae</taxon>
        <taxon>Mucilaginibacter</taxon>
    </lineage>
</organism>
<comment type="subcellular location">
    <subcellularLocation>
        <location evidence="1 7">Cell outer membrane</location>
        <topology evidence="1 7">Multi-pass membrane protein</topology>
    </subcellularLocation>
</comment>
<dbReference type="Gene3D" id="2.170.130.10">
    <property type="entry name" value="TonB-dependent receptor, plug domain"/>
    <property type="match status" value="1"/>
</dbReference>
<evidence type="ECO:0000313" key="9">
    <source>
        <dbReference type="EMBL" id="MBB6131634.1"/>
    </source>
</evidence>
<dbReference type="GO" id="GO:0009279">
    <property type="term" value="C:cell outer membrane"/>
    <property type="evidence" value="ECO:0007669"/>
    <property type="project" value="UniProtKB-SubCell"/>
</dbReference>
<dbReference type="InterPro" id="IPR012910">
    <property type="entry name" value="Plug_dom"/>
</dbReference>
<evidence type="ECO:0000256" key="2">
    <source>
        <dbReference type="ARBA" id="ARBA00022448"/>
    </source>
</evidence>
<name>A0A841JMG4_9SPHI</name>
<sequence length="1095" mass="120846">MSKHTDDVIVKGSVSLRNSKGKDEKVAGVTVTEKGFSNGTQTDASGQFTIRVHKGAKLIFSMLGYKKHEIEVSATNPALSIVLEEDAATLKEVVVTGYQNLDKNKFTGAATKLKAEDIKMNGTTDIGRMLEGRVAGVSVQNVSGTFGSAPKIQIRGGTSLSGSNKPLWVIDGVVLEDVIDVTNDQLSSGDAKTILGSSVAGLNFNDVEDIYVLKDVAASALYGARAMNGVVVVTTKKGKAGDLRINYTGNFGSELRPSYNNFNIMNSADQMSVYSDMYEKGTLNYKDIGNNSDGGVFVKMDNLLNQFDPVTGKYALQNTPEARNAFLKQYALANTDWFHILFRNSLTQEHNLSFTGGSEKTQSYVSLGVYNDNGWTIADKVRRYTFNAQNTYNVSNKLTVGIITTASLRQQQTPGTVDRIADPVYGALTRDFDINPYNYALNTSRALTAYDDKGNLEYFTKNFAPFNIINELQNNTQKLTALDVKLQGNLSYKINKYLKYDFIGALRYVKTTQENMVNENSNRANAYRANINSTIAGKNGYLYKDPDYPDNQPIVVLPNGGFYNRIENSLASYDLRNTLNYTQSFGKHDLNVLVGQQTKLADRQNAFNTGYGYQYDYGGTPLVDYHIIKQGIEQGRQYYGMGYTYDRFASYFATAGYTYDQRYNFAAAMRYDGSNGLGKSPRARWLPTWSVSGAWNIDKEQFMQDVSSVSYLKLRGSYGLSASAGSATNAAAVYRTQNTYRPSTADIESGIYIQDLENSNLTFEKQYSADIGVDVGFFNGRLNITADIYNKKGFDLIGGILTSGIGGQQVKTGNYAGLKSKGIEFAVGGDIIRQKDWGWKANLVVSYATNKITNDKDIPAIFTQLMPAGAQKEGYPLNSLFSLDFKGLEHSTGIPLFVDEQGNVNRGVNLQSINTQYLKYEGPVNPPYNGGFGNTFRYKAFSLSTQITFQAGNKIRLNSVFQPSYSDLNAMPKEFNDRWMVPGDEKKTNIPSILDALTNYNIGGNYPYNNYNFSSARVANGAFARIKYIALGYQLPDTFAKRIGMNTASVTASATNLWLLFADEKLHGQDPEFFNAGGVAQPLQRQLVLSLKVGF</sequence>
<proteinExistence type="inferred from homology"/>
<evidence type="ECO:0000256" key="1">
    <source>
        <dbReference type="ARBA" id="ARBA00004571"/>
    </source>
</evidence>
<dbReference type="AlphaFoldDB" id="A0A841JMG4"/>
<dbReference type="Proteomes" id="UP000548326">
    <property type="component" value="Unassembled WGS sequence"/>
</dbReference>
<keyword evidence="6 7" id="KW-0998">Cell outer membrane</keyword>
<keyword evidence="3 7" id="KW-1134">Transmembrane beta strand</keyword>
<dbReference type="InterPro" id="IPR036942">
    <property type="entry name" value="Beta-barrel_TonB_sf"/>
</dbReference>
<dbReference type="InterPro" id="IPR008969">
    <property type="entry name" value="CarboxyPept-like_regulatory"/>
</dbReference>
<dbReference type="InterPro" id="IPR037066">
    <property type="entry name" value="Plug_dom_sf"/>
</dbReference>
<comment type="similarity">
    <text evidence="7">Belongs to the TonB-dependent receptor family.</text>
</comment>
<dbReference type="Pfam" id="PF13715">
    <property type="entry name" value="CarbopepD_reg_2"/>
    <property type="match status" value="1"/>
</dbReference>
<evidence type="ECO:0000256" key="4">
    <source>
        <dbReference type="ARBA" id="ARBA00022692"/>
    </source>
</evidence>
<evidence type="ECO:0000256" key="7">
    <source>
        <dbReference type="PROSITE-ProRule" id="PRU01360"/>
    </source>
</evidence>
<keyword evidence="5 7" id="KW-0472">Membrane</keyword>
<dbReference type="InterPro" id="IPR039426">
    <property type="entry name" value="TonB-dep_rcpt-like"/>
</dbReference>
<dbReference type="SUPFAM" id="SSF56935">
    <property type="entry name" value="Porins"/>
    <property type="match status" value="1"/>
</dbReference>
<evidence type="ECO:0000259" key="8">
    <source>
        <dbReference type="Pfam" id="PF07715"/>
    </source>
</evidence>
<dbReference type="Gene3D" id="2.60.40.1120">
    <property type="entry name" value="Carboxypeptidase-like, regulatory domain"/>
    <property type="match status" value="1"/>
</dbReference>
<keyword evidence="4 7" id="KW-0812">Transmembrane</keyword>
<dbReference type="Gene3D" id="2.40.170.20">
    <property type="entry name" value="TonB-dependent receptor, beta-barrel domain"/>
    <property type="match status" value="1"/>
</dbReference>
<evidence type="ECO:0000313" key="10">
    <source>
        <dbReference type="Proteomes" id="UP000548326"/>
    </source>
</evidence>
<accession>A0A841JMG4</accession>
<dbReference type="InterPro" id="IPR023996">
    <property type="entry name" value="TonB-dep_OMP_SusC/RagA"/>
</dbReference>
<keyword evidence="2 7" id="KW-0813">Transport</keyword>
<reference evidence="9 10" key="1">
    <citation type="submission" date="2020-08" db="EMBL/GenBank/DDBJ databases">
        <title>Genomic Encyclopedia of Type Strains, Phase IV (KMG-V): Genome sequencing to study the core and pangenomes of soil and plant-associated prokaryotes.</title>
        <authorList>
            <person name="Whitman W."/>
        </authorList>
    </citation>
    <scope>NUCLEOTIDE SEQUENCE [LARGE SCALE GENOMIC DNA]</scope>
    <source>
        <strain evidence="9 10">MP601</strain>
    </source>
</reference>
<gene>
    <name evidence="9" type="ORF">HDF22_005785</name>
</gene>
<comment type="caution">
    <text evidence="9">The sequence shown here is derived from an EMBL/GenBank/DDBJ whole genome shotgun (WGS) entry which is preliminary data.</text>
</comment>
<feature type="domain" description="TonB-dependent receptor plug" evidence="8">
    <location>
        <begin position="103"/>
        <end position="230"/>
    </location>
</feature>
<evidence type="ECO:0000256" key="6">
    <source>
        <dbReference type="ARBA" id="ARBA00023237"/>
    </source>
</evidence>
<dbReference type="PROSITE" id="PS52016">
    <property type="entry name" value="TONB_DEPENDENT_REC_3"/>
    <property type="match status" value="1"/>
</dbReference>
<dbReference type="Pfam" id="PF07715">
    <property type="entry name" value="Plug"/>
    <property type="match status" value="1"/>
</dbReference>
<evidence type="ECO:0000256" key="3">
    <source>
        <dbReference type="ARBA" id="ARBA00022452"/>
    </source>
</evidence>
<dbReference type="EMBL" id="JACHCA010000028">
    <property type="protein sequence ID" value="MBB6131634.1"/>
    <property type="molecule type" value="Genomic_DNA"/>
</dbReference>
<protein>
    <submittedName>
        <fullName evidence="9">TonB-linked SusC/RagA family outer membrane protein</fullName>
    </submittedName>
</protein>
<dbReference type="NCBIfam" id="TIGR04056">
    <property type="entry name" value="OMP_RagA_SusC"/>
    <property type="match status" value="1"/>
</dbReference>
<evidence type="ECO:0000256" key="5">
    <source>
        <dbReference type="ARBA" id="ARBA00023136"/>
    </source>
</evidence>
<dbReference type="SUPFAM" id="SSF49464">
    <property type="entry name" value="Carboxypeptidase regulatory domain-like"/>
    <property type="match status" value="1"/>
</dbReference>